<dbReference type="Proteomes" id="UP000004259">
    <property type="component" value="Unassembled WGS sequence"/>
</dbReference>
<gene>
    <name evidence="1" type="ORF">CUS_5608</name>
</gene>
<proteinExistence type="predicted"/>
<dbReference type="RefSeq" id="WP_002847435.1">
    <property type="nucleotide sequence ID" value="NZ_ADKM02000031.1"/>
</dbReference>
<protein>
    <submittedName>
        <fullName evidence="1">Conserved domain protein</fullName>
    </submittedName>
</protein>
<dbReference type="OrthoDB" id="5690804at2"/>
<keyword evidence="2" id="KW-1185">Reference proteome</keyword>
<evidence type="ECO:0000313" key="1">
    <source>
        <dbReference type="EMBL" id="EGC04286.1"/>
    </source>
</evidence>
<dbReference type="EMBL" id="ADKM02000031">
    <property type="protein sequence ID" value="EGC04286.1"/>
    <property type="molecule type" value="Genomic_DNA"/>
</dbReference>
<dbReference type="AlphaFoldDB" id="E9S8W3"/>
<comment type="caution">
    <text evidence="1">The sequence shown here is derived from an EMBL/GenBank/DDBJ whole genome shotgun (WGS) entry which is preliminary data.</text>
</comment>
<organism evidence="1 2">
    <name type="scientific">Ruminococcus albus 8</name>
    <dbReference type="NCBI Taxonomy" id="246199"/>
    <lineage>
        <taxon>Bacteria</taxon>
        <taxon>Bacillati</taxon>
        <taxon>Bacillota</taxon>
        <taxon>Clostridia</taxon>
        <taxon>Eubacteriales</taxon>
        <taxon>Oscillospiraceae</taxon>
        <taxon>Ruminococcus</taxon>
    </lineage>
</organism>
<reference evidence="1 2" key="1">
    <citation type="submission" date="2011-02" db="EMBL/GenBank/DDBJ databases">
        <authorList>
            <person name="Nelson K.E."/>
            <person name="Sutton G."/>
            <person name="Torralba M."/>
            <person name="Durkin S."/>
            <person name="Harkins D."/>
            <person name="Montgomery R."/>
            <person name="Ziemer C."/>
            <person name="Klaassens E."/>
            <person name="Ocuiv P."/>
            <person name="Morrison M."/>
        </authorList>
    </citation>
    <scope>NUCLEOTIDE SEQUENCE [LARGE SCALE GENOMIC DNA]</scope>
    <source>
        <strain evidence="1 2">8</strain>
    </source>
</reference>
<accession>E9S8W3</accession>
<sequence length="98" mass="11122">MSTVVSTPAMTASINFEAPEVIYVDEADIFCGGEKVPKLIKRCWDFFQKRFDDVEEDDAGFVSVKGSVGIYVEDADEDEYEYDTILFAKKDHYSDTDI</sequence>
<dbReference type="STRING" id="246199.CUS_5608"/>
<name>E9S8W3_RUMAL</name>
<evidence type="ECO:0000313" key="2">
    <source>
        <dbReference type="Proteomes" id="UP000004259"/>
    </source>
</evidence>